<dbReference type="Proteomes" id="UP000298327">
    <property type="component" value="Unassembled WGS sequence"/>
</dbReference>
<dbReference type="Gene3D" id="3.40.50.150">
    <property type="entry name" value="Vaccinia Virus protein VP39"/>
    <property type="match status" value="1"/>
</dbReference>
<protein>
    <submittedName>
        <fullName evidence="2">Uncharacterized protein</fullName>
    </submittedName>
</protein>
<dbReference type="PANTHER" id="PTHR46098">
    <property type="entry name" value="TRNA (CYTOSINE(38)-C(5))-METHYLTRANSFERASE"/>
    <property type="match status" value="1"/>
</dbReference>
<dbReference type="AlphaFoldDB" id="A0A4Y9XNG1"/>
<dbReference type="Gene3D" id="3.90.120.10">
    <property type="entry name" value="DNA Methylase, subunit A, domain 2"/>
    <property type="match status" value="1"/>
</dbReference>
<evidence type="ECO:0000256" key="1">
    <source>
        <dbReference type="ARBA" id="ARBA00022691"/>
    </source>
</evidence>
<dbReference type="EMBL" id="SEOQ01001470">
    <property type="protein sequence ID" value="TFY51640.1"/>
    <property type="molecule type" value="Genomic_DNA"/>
</dbReference>
<keyword evidence="3" id="KW-1185">Reference proteome</keyword>
<dbReference type="PANTHER" id="PTHR46098:SF1">
    <property type="entry name" value="TRNA (CYTOSINE(38)-C(5))-METHYLTRANSFERASE"/>
    <property type="match status" value="1"/>
</dbReference>
<evidence type="ECO:0000313" key="3">
    <source>
        <dbReference type="Proteomes" id="UP000298327"/>
    </source>
</evidence>
<dbReference type="InterPro" id="IPR050750">
    <property type="entry name" value="C5-MTase"/>
</dbReference>
<sequence length="121" mass="13793">MTELLLTLLQFGVPNSRRRYYLLAKLAPLTFGTRVEKEGKVWRCIPGRGMPWVDPRMGARTEGVETPVDSVREYLDAGDGWADGVYVHAVSDKILGKWGRLFDIVLPSAQRMCCFTHYIFQ</sequence>
<organism evidence="2 3">
    <name type="scientific">Dentipellis fragilis</name>
    <dbReference type="NCBI Taxonomy" id="205917"/>
    <lineage>
        <taxon>Eukaryota</taxon>
        <taxon>Fungi</taxon>
        <taxon>Dikarya</taxon>
        <taxon>Basidiomycota</taxon>
        <taxon>Agaricomycotina</taxon>
        <taxon>Agaricomycetes</taxon>
        <taxon>Russulales</taxon>
        <taxon>Hericiaceae</taxon>
        <taxon>Dentipellis</taxon>
    </lineage>
</organism>
<dbReference type="GO" id="GO:0005634">
    <property type="term" value="C:nucleus"/>
    <property type="evidence" value="ECO:0007669"/>
    <property type="project" value="TreeGrafter"/>
</dbReference>
<reference evidence="2 3" key="1">
    <citation type="submission" date="2019-02" db="EMBL/GenBank/DDBJ databases">
        <title>Genome sequencing of the rare red list fungi Dentipellis fragilis.</title>
        <authorList>
            <person name="Buettner E."/>
            <person name="Kellner H."/>
        </authorList>
    </citation>
    <scope>NUCLEOTIDE SEQUENCE [LARGE SCALE GENOMIC DNA]</scope>
    <source>
        <strain evidence="2 3">DSM 105465</strain>
    </source>
</reference>
<proteinExistence type="predicted"/>
<accession>A0A4Y9XNG1</accession>
<dbReference type="OrthoDB" id="414133at2759"/>
<comment type="caution">
    <text evidence="2">The sequence shown here is derived from an EMBL/GenBank/DDBJ whole genome shotgun (WGS) entry which is preliminary data.</text>
</comment>
<dbReference type="InterPro" id="IPR029063">
    <property type="entry name" value="SAM-dependent_MTases_sf"/>
</dbReference>
<evidence type="ECO:0000313" key="2">
    <source>
        <dbReference type="EMBL" id="TFY51640.1"/>
    </source>
</evidence>
<name>A0A4Y9XNG1_9AGAM</name>
<keyword evidence="1" id="KW-0949">S-adenosyl-L-methionine</keyword>
<dbReference type="STRING" id="205917.A0A4Y9XNG1"/>
<gene>
    <name evidence="2" type="ORF">EVG20_g10910</name>
</gene>